<keyword evidence="5" id="KW-0539">Nucleus</keyword>
<dbReference type="Proteomes" id="UP000825935">
    <property type="component" value="Chromosome 39"/>
</dbReference>
<evidence type="ECO:0000313" key="9">
    <source>
        <dbReference type="EMBL" id="KAH7277254.1"/>
    </source>
</evidence>
<dbReference type="EMBL" id="CM035444">
    <property type="protein sequence ID" value="KAH7277254.1"/>
    <property type="molecule type" value="Genomic_DNA"/>
</dbReference>
<dbReference type="Gene3D" id="1.10.10.580">
    <property type="entry name" value="Structural maintenance of chromosome 1. Chain E"/>
    <property type="match status" value="1"/>
</dbReference>
<organism evidence="9 10">
    <name type="scientific">Ceratopteris richardii</name>
    <name type="common">Triangle waterfern</name>
    <dbReference type="NCBI Taxonomy" id="49495"/>
    <lineage>
        <taxon>Eukaryota</taxon>
        <taxon>Viridiplantae</taxon>
        <taxon>Streptophyta</taxon>
        <taxon>Embryophyta</taxon>
        <taxon>Tracheophyta</taxon>
        <taxon>Polypodiopsida</taxon>
        <taxon>Polypodiidae</taxon>
        <taxon>Polypodiales</taxon>
        <taxon>Pteridineae</taxon>
        <taxon>Pteridaceae</taxon>
        <taxon>Parkerioideae</taxon>
        <taxon>Ceratopteris</taxon>
    </lineage>
</organism>
<feature type="compositionally biased region" description="Low complexity" evidence="7">
    <location>
        <begin position="825"/>
        <end position="837"/>
    </location>
</feature>
<proteinExistence type="inferred from homology"/>
<comment type="similarity">
    <text evidence="2">Belongs to the rad21 family.</text>
</comment>
<dbReference type="Pfam" id="PF04824">
    <property type="entry name" value="Rad21_Rec8"/>
    <property type="match status" value="1"/>
</dbReference>
<feature type="compositionally biased region" description="Polar residues" evidence="7">
    <location>
        <begin position="315"/>
        <end position="350"/>
    </location>
</feature>
<dbReference type="GO" id="GO:0007062">
    <property type="term" value="P:sister chromatid cohesion"/>
    <property type="evidence" value="ECO:0007669"/>
    <property type="project" value="InterPro"/>
</dbReference>
<feature type="region of interest" description="Disordered" evidence="7">
    <location>
        <begin position="274"/>
        <end position="295"/>
    </location>
</feature>
<dbReference type="OrthoDB" id="10071381at2759"/>
<evidence type="ECO:0000256" key="4">
    <source>
        <dbReference type="ARBA" id="ARBA00022829"/>
    </source>
</evidence>
<evidence type="ECO:0000256" key="2">
    <source>
        <dbReference type="ARBA" id="ARBA00009870"/>
    </source>
</evidence>
<evidence type="ECO:0000256" key="6">
    <source>
        <dbReference type="ARBA" id="ARBA00064543"/>
    </source>
</evidence>
<feature type="region of interest" description="Disordered" evidence="7">
    <location>
        <begin position="309"/>
        <end position="350"/>
    </location>
</feature>
<keyword evidence="4" id="KW-0159">Chromosome partition</keyword>
<dbReference type="GO" id="GO:0003682">
    <property type="term" value="F:chromatin binding"/>
    <property type="evidence" value="ECO:0007669"/>
    <property type="project" value="TreeGrafter"/>
</dbReference>
<evidence type="ECO:0000256" key="3">
    <source>
        <dbReference type="ARBA" id="ARBA00022776"/>
    </source>
</evidence>
<reference evidence="9" key="1">
    <citation type="submission" date="2021-08" db="EMBL/GenBank/DDBJ databases">
        <title>WGS assembly of Ceratopteris richardii.</title>
        <authorList>
            <person name="Marchant D.B."/>
            <person name="Chen G."/>
            <person name="Jenkins J."/>
            <person name="Shu S."/>
            <person name="Leebens-Mack J."/>
            <person name="Grimwood J."/>
            <person name="Schmutz J."/>
            <person name="Soltis P."/>
            <person name="Soltis D."/>
            <person name="Chen Z.-H."/>
        </authorList>
    </citation>
    <scope>NUCLEOTIDE SEQUENCE</scope>
    <source>
        <strain evidence="9">Whitten #5841</strain>
        <tissue evidence="9">Leaf</tissue>
    </source>
</reference>
<keyword evidence="10" id="KW-1185">Reference proteome</keyword>
<keyword evidence="3" id="KW-0131">Cell cycle</keyword>
<comment type="subcellular location">
    <subcellularLocation>
        <location evidence="1">Nucleus</location>
    </subcellularLocation>
</comment>
<protein>
    <recommendedName>
        <fullName evidence="8">Rad21/Rec8-like protein C-terminal eukaryotic domain-containing protein</fullName>
    </recommendedName>
</protein>
<dbReference type="GO" id="GO:0005634">
    <property type="term" value="C:nucleus"/>
    <property type="evidence" value="ECO:0007669"/>
    <property type="project" value="UniProtKB-SubCell"/>
</dbReference>
<accession>A0A8T2Q0I6</accession>
<dbReference type="CDD" id="cd21793">
    <property type="entry name" value="Rad21_Rec8_M_AtSYN1-like"/>
    <property type="match status" value="1"/>
</dbReference>
<keyword evidence="3" id="KW-0498">Mitosis</keyword>
<dbReference type="GO" id="GO:0008278">
    <property type="term" value="C:cohesin complex"/>
    <property type="evidence" value="ECO:0007669"/>
    <property type="project" value="InterPro"/>
</dbReference>
<dbReference type="InterPro" id="IPR006909">
    <property type="entry name" value="Rad21/Rec8_C_eu"/>
</dbReference>
<evidence type="ECO:0000256" key="1">
    <source>
        <dbReference type="ARBA" id="ARBA00004123"/>
    </source>
</evidence>
<name>A0A8T2Q0I6_CERRI</name>
<feature type="region of interest" description="Disordered" evidence="7">
    <location>
        <begin position="825"/>
        <end position="844"/>
    </location>
</feature>
<gene>
    <name evidence="9" type="ORF">KP509_39G042400</name>
</gene>
<feature type="domain" description="Rad21/Rec8-like protein C-terminal eukaryotic" evidence="8">
    <location>
        <begin position="1522"/>
        <end position="1569"/>
    </location>
</feature>
<feature type="compositionally biased region" description="Polar residues" evidence="7">
    <location>
        <begin position="167"/>
        <end position="187"/>
    </location>
</feature>
<evidence type="ECO:0000259" key="8">
    <source>
        <dbReference type="Pfam" id="PF04824"/>
    </source>
</evidence>
<sequence>MSPSATSFPQDKIVPVSSVQESAAVMTKPLSDSFTCLEQRKFDSFQGSTFFTTDGQMVLQQSRAHFFQNADEVSTQSSGSLFQFREPTQYLENIWTPPLRENSVAASETLPSQTRVDVIQDADKISKRPFGSFLQSADSIHQPENIQASTFKENTAPSPVSLPHHSLGTSLQESNNRTLPESVNPSTSQGICLQQIRSSLSQEGTTIPTNALCSSLTSSTAFPLPQLEKVQAQYIKENAATTSTGFPILFQQTLLQQNSTHPLHASAPTVLQQSKLQQNSIGSSQTSAPTISQQSNLLLSQEGPNIPGKALDYSLASSSGKQNAPTTSMASPNSLHQARVQQNSTVSMQTSDATILQRNNLLLSQEGSLSRSSTTSLPEVQSIQTSSIEENTVMATKDIPNFIQQTYSQQNVTGSLQASANFPSPQQSIFLQKVTHLAQESADFTTNTSGSLTSSTKGPLTLLAASMPQHMDAHVTTISSDFCNIPQQACLQQNKTTPLQDNVDISAPQHLSFKKARIILPQDGDTSLTNTSGAMGASSVALMSQLNDAYVSPAMENRPPCPPQVCLQQSRTCLSEDTGRPLQASLHQSRMVLSHEGNDYSIDQSSSLCAPAASMPETGMNLYPFPKNQWGNNTNQVVSRPFPQQILADDQSTPKTAFQMSTESSGFGLANYHHQSVTGRGLMPSLPSQTVVTSSFSTNSASSLIIGNVHQSGQMEHMNLDKSSAGTKGLHWQSVSQQLNPSLSTTMAPLMPSMCMEECETLRSSHHLQSRPSDFTLLQTNTSVNRTTASEVGRNRFYSPNFEEASKESLLSGSDKTPMWRDVSPSMSMRTSSMSTPNLDSRPRDDDVLGSILGPRDNIFKVISTPEAQKTSKADVATKKPKLISRATAKRRKVDLDVMAVLHGDVIRQQLANTEDIRRERRKAPCTRREVWSFLREHEGQDNCSEPTLPELSADIHELYHDVIHGRESKPHPLNGAAEVRGVSKARTGEESDLLAHYVMKISSKEMLSSEGVNRNGSHSLENQVVENASSVLLVDNSQPVSANNVQNIAGVYFSEQLKEIPREDLSAQQSLSMGMLEANNMAQRTPLVDTSVKYSDELKGVPDKAMSVQENICDGLIEADNVEVFRSDELAISHAAIEVQAEKEGPTICFPDAHFTEATSTVAISGTRDIEHDAQAIHVEREIVNAEKLRLPELVEPELGVESLTKAEGQAITSPLIQVPQCTVTSSMGEARIEDQAVQITQSEKEHEMLEQVPEVTLTFGTNEIRSEEQGAQTIQLEEKHEVIENVSEDTFSLDMNETRNKEQDVQATHLEREQEVLEQVKMMSMIDNHSEIVHKEELNQDVIIMHRDRERENQHVSDIHEHACHEGQLLLPSEAASLQSSAMPSAGKDSIDVPAIEDAKLDHGNTATNDVTALAEEKLSASFGVEEDVNIDRFDGEIVAMEIERGTDFDGADPDAYFAEEDNKLPYAEIDYSSDEQELSVKDDSGWSTRTRNVGKYLKTLFQEMGSSSKHMDEAPNLGLERLLSRRTRKEAARMFFETLVLKTKDYVHVVQDVPYHDVLIYPKSKLMKTEF</sequence>
<dbReference type="PANTHER" id="PTHR12585">
    <property type="entry name" value="SCC1 / RAD21 FAMILY MEMBER"/>
    <property type="match status" value="1"/>
</dbReference>
<keyword evidence="3" id="KW-0132">Cell division</keyword>
<evidence type="ECO:0000256" key="5">
    <source>
        <dbReference type="ARBA" id="ARBA00023242"/>
    </source>
</evidence>
<dbReference type="InterPro" id="IPR039781">
    <property type="entry name" value="Rad21/Rec8-like"/>
</dbReference>
<dbReference type="GO" id="GO:1990414">
    <property type="term" value="P:replication-born double-strand break repair via sister chromatid exchange"/>
    <property type="evidence" value="ECO:0007669"/>
    <property type="project" value="TreeGrafter"/>
</dbReference>
<comment type="caution">
    <text evidence="9">The sequence shown here is derived from an EMBL/GenBank/DDBJ whole genome shotgun (WGS) entry which is preliminary data.</text>
</comment>
<evidence type="ECO:0000256" key="7">
    <source>
        <dbReference type="SAM" id="MobiDB-lite"/>
    </source>
</evidence>
<dbReference type="PANTHER" id="PTHR12585:SF69">
    <property type="entry name" value="FI11703P"/>
    <property type="match status" value="1"/>
</dbReference>
<dbReference type="InterPro" id="IPR023093">
    <property type="entry name" value="ScpA-like_C"/>
</dbReference>
<dbReference type="InterPro" id="IPR036390">
    <property type="entry name" value="WH_DNA-bd_sf"/>
</dbReference>
<dbReference type="GO" id="GO:0007059">
    <property type="term" value="P:chromosome segregation"/>
    <property type="evidence" value="ECO:0007669"/>
    <property type="project" value="UniProtKB-KW"/>
</dbReference>
<comment type="subunit">
    <text evidence="6">Component of the cohesin complex.</text>
</comment>
<evidence type="ECO:0000313" key="10">
    <source>
        <dbReference type="Proteomes" id="UP000825935"/>
    </source>
</evidence>
<dbReference type="FunFam" id="1.10.10.580:FF:000002">
    <property type="entry name" value="Sister chromatid cohesion 1 protein 4"/>
    <property type="match status" value="1"/>
</dbReference>
<dbReference type="SUPFAM" id="SSF46785">
    <property type="entry name" value="Winged helix' DNA-binding domain"/>
    <property type="match status" value="1"/>
</dbReference>
<feature type="region of interest" description="Disordered" evidence="7">
    <location>
        <begin position="154"/>
        <end position="187"/>
    </location>
</feature>